<keyword evidence="11 12" id="KW-1006">Bacterial flagellum protein export</keyword>
<comment type="function">
    <text evidence="12">Plays a role in the flagellum-specific transport system.</text>
</comment>
<evidence type="ECO:0000256" key="4">
    <source>
        <dbReference type="ARBA" id="ARBA00022475"/>
    </source>
</evidence>
<feature type="transmembrane region" description="Helical" evidence="12">
    <location>
        <begin position="244"/>
        <end position="269"/>
    </location>
</feature>
<evidence type="ECO:0000256" key="1">
    <source>
        <dbReference type="ARBA" id="ARBA00006257"/>
    </source>
</evidence>
<evidence type="ECO:0000256" key="5">
    <source>
        <dbReference type="ARBA" id="ARBA00022692"/>
    </source>
</evidence>
<dbReference type="PRINTS" id="PR00951">
    <property type="entry name" value="FLGBIOSNFLIP"/>
</dbReference>
<accession>A0A517R577</accession>
<keyword evidence="10" id="KW-0975">Bacterial flagellum</keyword>
<dbReference type="GO" id="GO:0009425">
    <property type="term" value="C:bacterial-type flagellum basal body"/>
    <property type="evidence" value="ECO:0007669"/>
    <property type="project" value="UniProtKB-SubCell"/>
</dbReference>
<dbReference type="Pfam" id="PF00813">
    <property type="entry name" value="FliP"/>
    <property type="match status" value="1"/>
</dbReference>
<comment type="subcellular location">
    <subcellularLocation>
        <location evidence="12">Cell membrane</location>
        <topology evidence="12">Multi-pass membrane protein</topology>
    </subcellularLocation>
    <subcellularLocation>
        <location evidence="12">Bacterial flagellum basal body</location>
    </subcellularLocation>
</comment>
<dbReference type="NCBIfam" id="TIGR01103">
    <property type="entry name" value="fliP"/>
    <property type="match status" value="1"/>
</dbReference>
<proteinExistence type="inferred from homology"/>
<keyword evidence="14" id="KW-1185">Reference proteome</keyword>
<dbReference type="InterPro" id="IPR005838">
    <property type="entry name" value="T3SS_IM_P"/>
</dbReference>
<keyword evidence="13" id="KW-0966">Cell projection</keyword>
<dbReference type="PRINTS" id="PR01302">
    <property type="entry name" value="TYPE3IMPPROT"/>
</dbReference>
<feature type="transmembrane region" description="Helical" evidence="12">
    <location>
        <begin position="91"/>
        <end position="121"/>
    </location>
</feature>
<evidence type="ECO:0000313" key="13">
    <source>
        <dbReference type="EMBL" id="QDT39046.1"/>
    </source>
</evidence>
<dbReference type="KEGG" id="svp:Pan189_34480"/>
<dbReference type="PANTHER" id="PTHR30587:SF0">
    <property type="entry name" value="FLAGELLAR BIOSYNTHETIC PROTEIN FLIP"/>
    <property type="match status" value="1"/>
</dbReference>
<keyword evidence="13" id="KW-0282">Flagellum</keyword>
<dbReference type="PROSITE" id="PS01061">
    <property type="entry name" value="FLIP_2"/>
    <property type="match status" value="1"/>
</dbReference>
<evidence type="ECO:0000256" key="12">
    <source>
        <dbReference type="RuleBase" id="RU362069"/>
    </source>
</evidence>
<keyword evidence="7 12" id="KW-0653">Protein transport</keyword>
<evidence type="ECO:0000256" key="2">
    <source>
        <dbReference type="ARBA" id="ARBA00021714"/>
    </source>
</evidence>
<protein>
    <recommendedName>
        <fullName evidence="2 12">Flagellar biosynthetic protein FliP</fullName>
    </recommendedName>
</protein>
<evidence type="ECO:0000256" key="6">
    <source>
        <dbReference type="ARBA" id="ARBA00022795"/>
    </source>
</evidence>
<evidence type="ECO:0000256" key="10">
    <source>
        <dbReference type="ARBA" id="ARBA00023143"/>
    </source>
</evidence>
<evidence type="ECO:0000256" key="7">
    <source>
        <dbReference type="ARBA" id="ARBA00022927"/>
    </source>
</evidence>
<keyword evidence="4 12" id="KW-1003">Cell membrane</keyword>
<organism evidence="13 14">
    <name type="scientific">Stratiformator vulcanicus</name>
    <dbReference type="NCBI Taxonomy" id="2527980"/>
    <lineage>
        <taxon>Bacteria</taxon>
        <taxon>Pseudomonadati</taxon>
        <taxon>Planctomycetota</taxon>
        <taxon>Planctomycetia</taxon>
        <taxon>Planctomycetales</taxon>
        <taxon>Planctomycetaceae</taxon>
        <taxon>Stratiformator</taxon>
    </lineage>
</organism>
<dbReference type="InterPro" id="IPR005837">
    <property type="entry name" value="FliP"/>
</dbReference>
<feature type="transmembrane region" description="Helical" evidence="12">
    <location>
        <begin position="133"/>
        <end position="152"/>
    </location>
</feature>
<dbReference type="NCBIfam" id="NF009438">
    <property type="entry name" value="PRK12797.1"/>
    <property type="match status" value="1"/>
</dbReference>
<evidence type="ECO:0000256" key="9">
    <source>
        <dbReference type="ARBA" id="ARBA00023136"/>
    </source>
</evidence>
<keyword evidence="13" id="KW-0969">Cilium</keyword>
<feature type="transmembrane region" description="Helical" evidence="12">
    <location>
        <begin position="281"/>
        <end position="302"/>
    </location>
</feature>
<keyword evidence="8 12" id="KW-1133">Transmembrane helix</keyword>
<name>A0A517R577_9PLAN</name>
<dbReference type="AlphaFoldDB" id="A0A517R577"/>
<evidence type="ECO:0000256" key="11">
    <source>
        <dbReference type="ARBA" id="ARBA00023225"/>
    </source>
</evidence>
<dbReference type="PANTHER" id="PTHR30587">
    <property type="entry name" value="FLAGELLAR BIOSYNTHETIC PROTEIN FLIP"/>
    <property type="match status" value="1"/>
</dbReference>
<reference evidence="13 14" key="1">
    <citation type="submission" date="2019-02" db="EMBL/GenBank/DDBJ databases">
        <title>Deep-cultivation of Planctomycetes and their phenomic and genomic characterization uncovers novel biology.</title>
        <authorList>
            <person name="Wiegand S."/>
            <person name="Jogler M."/>
            <person name="Boedeker C."/>
            <person name="Pinto D."/>
            <person name="Vollmers J."/>
            <person name="Rivas-Marin E."/>
            <person name="Kohn T."/>
            <person name="Peeters S.H."/>
            <person name="Heuer A."/>
            <person name="Rast P."/>
            <person name="Oberbeckmann S."/>
            <person name="Bunk B."/>
            <person name="Jeske O."/>
            <person name="Meyerdierks A."/>
            <person name="Storesund J.E."/>
            <person name="Kallscheuer N."/>
            <person name="Luecker S."/>
            <person name="Lage O.M."/>
            <person name="Pohl T."/>
            <person name="Merkel B.J."/>
            <person name="Hornburger P."/>
            <person name="Mueller R.-W."/>
            <person name="Bruemmer F."/>
            <person name="Labrenz M."/>
            <person name="Spormann A.M."/>
            <person name="Op den Camp H."/>
            <person name="Overmann J."/>
            <person name="Amann R."/>
            <person name="Jetten M.S.M."/>
            <person name="Mascher T."/>
            <person name="Medema M.H."/>
            <person name="Devos D.P."/>
            <person name="Kaster A.-K."/>
            <person name="Ovreas L."/>
            <person name="Rohde M."/>
            <person name="Galperin M.Y."/>
            <person name="Jogler C."/>
        </authorList>
    </citation>
    <scope>NUCLEOTIDE SEQUENCE [LARGE SCALE GENOMIC DNA]</scope>
    <source>
        <strain evidence="13 14">Pan189</strain>
    </source>
</reference>
<evidence type="ECO:0000313" key="14">
    <source>
        <dbReference type="Proteomes" id="UP000317318"/>
    </source>
</evidence>
<keyword evidence="3 12" id="KW-0813">Transport</keyword>
<gene>
    <name evidence="12 13" type="primary">fliP</name>
    <name evidence="13" type="ORF">Pan189_34480</name>
</gene>
<dbReference type="GO" id="GO:0009306">
    <property type="term" value="P:protein secretion"/>
    <property type="evidence" value="ECO:0007669"/>
    <property type="project" value="UniProtKB-UniRule"/>
</dbReference>
<sequence length="309" mass="33585">MLPEWTGVSKPLRAVGVVAISALLFAALTSGASAQSFLSEPATTEALPIGPIAEFAQPPLDSPDDPVSPRSALTDVEGMLSPQGMSSTLKVITLLTVLSLAPSILIMTTCFIRFIVVLGLLRQALGTQQLPPNQVIISLCLFLTIMVMAPVWKQAYEEGIQPYTSPAPGVAQPTLEEAFTATVRPLRRFMAEQIELTGNSDTVWMFLEFQQGSLDETAEMPQGYDELPLSVLLPAYMMSELKTAFVIGFQVYLPFLVIDMVIASVLISMGMMMLPPVLISLPFKILLFVLIDGWFLTIGMLLESVRPFG</sequence>
<comment type="similarity">
    <text evidence="1 12">Belongs to the FliP/MopC/SpaP family.</text>
</comment>
<evidence type="ECO:0000256" key="3">
    <source>
        <dbReference type="ARBA" id="ARBA00022448"/>
    </source>
</evidence>
<evidence type="ECO:0000256" key="8">
    <source>
        <dbReference type="ARBA" id="ARBA00022989"/>
    </source>
</evidence>
<dbReference type="EMBL" id="CP036268">
    <property type="protein sequence ID" value="QDT39046.1"/>
    <property type="molecule type" value="Genomic_DNA"/>
</dbReference>
<dbReference type="Proteomes" id="UP000317318">
    <property type="component" value="Chromosome"/>
</dbReference>
<keyword evidence="5 12" id="KW-0812">Transmembrane</keyword>
<keyword evidence="9 12" id="KW-0472">Membrane</keyword>
<dbReference type="GO" id="GO:0005886">
    <property type="term" value="C:plasma membrane"/>
    <property type="evidence" value="ECO:0007669"/>
    <property type="project" value="UniProtKB-SubCell"/>
</dbReference>
<dbReference type="GO" id="GO:0044781">
    <property type="term" value="P:bacterial-type flagellum organization"/>
    <property type="evidence" value="ECO:0007669"/>
    <property type="project" value="UniProtKB-UniRule"/>
</dbReference>
<keyword evidence="6 12" id="KW-1005">Bacterial flagellum biogenesis</keyword>